<dbReference type="RefSeq" id="XP_016217515.1">
    <property type="nucleotide sequence ID" value="XM_016354503.1"/>
</dbReference>
<protein>
    <submittedName>
        <fullName evidence="1">Uncharacterized protein</fullName>
    </submittedName>
</protein>
<reference evidence="1 2" key="1">
    <citation type="submission" date="2015-01" db="EMBL/GenBank/DDBJ databases">
        <title>The Genome Sequence of Ochroconis gallopava CBS43764.</title>
        <authorList>
            <consortium name="The Broad Institute Genomics Platform"/>
            <person name="Cuomo C."/>
            <person name="de Hoog S."/>
            <person name="Gorbushina A."/>
            <person name="Stielow B."/>
            <person name="Teixiera M."/>
            <person name="Abouelleil A."/>
            <person name="Chapman S.B."/>
            <person name="Priest M."/>
            <person name="Young S.K."/>
            <person name="Wortman J."/>
            <person name="Nusbaum C."/>
            <person name="Birren B."/>
        </authorList>
    </citation>
    <scope>NUCLEOTIDE SEQUENCE [LARGE SCALE GENOMIC DNA]</scope>
    <source>
        <strain evidence="1 2">CBS 43764</strain>
    </source>
</reference>
<dbReference type="VEuPathDB" id="FungiDB:PV09_01588"/>
<dbReference type="GeneID" id="27309561"/>
<dbReference type="HOGENOM" id="CLU_2308226_0_0_1"/>
<keyword evidence="2" id="KW-1185">Reference proteome</keyword>
<name>A0A0D1XXX2_9PEZI</name>
<dbReference type="AlphaFoldDB" id="A0A0D1XXX2"/>
<dbReference type="Proteomes" id="UP000053259">
    <property type="component" value="Unassembled WGS sequence"/>
</dbReference>
<gene>
    <name evidence="1" type="ORF">PV09_01588</name>
</gene>
<evidence type="ECO:0000313" key="2">
    <source>
        <dbReference type="Proteomes" id="UP000053259"/>
    </source>
</evidence>
<accession>A0A0D1XXX2</accession>
<evidence type="ECO:0000313" key="1">
    <source>
        <dbReference type="EMBL" id="KIW07646.1"/>
    </source>
</evidence>
<dbReference type="EMBL" id="KN847532">
    <property type="protein sequence ID" value="KIW07646.1"/>
    <property type="molecule type" value="Genomic_DNA"/>
</dbReference>
<dbReference type="InParanoid" id="A0A0D1XXX2"/>
<sequence>MTHTTFLLDLMAFYSDSIAETWLTIHRTDLNLPQTDVFLEDYQAIGHCQTCLISSVLKVMVNSLVAPYQRRIPACVTRSLVLRLKAAKLPTLLYLIVNKQ</sequence>
<organism evidence="1 2">
    <name type="scientific">Verruconis gallopava</name>
    <dbReference type="NCBI Taxonomy" id="253628"/>
    <lineage>
        <taxon>Eukaryota</taxon>
        <taxon>Fungi</taxon>
        <taxon>Dikarya</taxon>
        <taxon>Ascomycota</taxon>
        <taxon>Pezizomycotina</taxon>
        <taxon>Dothideomycetes</taxon>
        <taxon>Pleosporomycetidae</taxon>
        <taxon>Venturiales</taxon>
        <taxon>Sympoventuriaceae</taxon>
        <taxon>Verruconis</taxon>
    </lineage>
</organism>
<proteinExistence type="predicted"/>